<evidence type="ECO:0000256" key="4">
    <source>
        <dbReference type="ARBA" id="ARBA00022989"/>
    </source>
</evidence>
<protein>
    <recommendedName>
        <fullName evidence="6">Protein HflK</fullName>
    </recommendedName>
</protein>
<dbReference type="Pfam" id="PF01145">
    <property type="entry name" value="Band_7"/>
    <property type="match status" value="1"/>
</dbReference>
<accession>A0A1M6NNQ3</accession>
<reference evidence="8 9" key="1">
    <citation type="submission" date="2016-11" db="EMBL/GenBank/DDBJ databases">
        <authorList>
            <person name="Jaros S."/>
            <person name="Januszkiewicz K."/>
            <person name="Wedrychowicz H."/>
        </authorList>
    </citation>
    <scope>NUCLEOTIDE SEQUENCE [LARGE SCALE GENOMIC DNA]</scope>
    <source>
        <strain evidence="8 9">DSM 15212</strain>
    </source>
</reference>
<evidence type="ECO:0000256" key="2">
    <source>
        <dbReference type="ARBA" id="ARBA00006971"/>
    </source>
</evidence>
<keyword evidence="8" id="KW-0378">Hydrolase</keyword>
<dbReference type="Proteomes" id="UP000184465">
    <property type="component" value="Unassembled WGS sequence"/>
</dbReference>
<dbReference type="GO" id="GO:0016020">
    <property type="term" value="C:membrane"/>
    <property type="evidence" value="ECO:0007669"/>
    <property type="project" value="UniProtKB-SubCell"/>
</dbReference>
<dbReference type="InterPro" id="IPR001107">
    <property type="entry name" value="Band_7"/>
</dbReference>
<dbReference type="InterPro" id="IPR001972">
    <property type="entry name" value="Stomatin_HflK_fam"/>
</dbReference>
<keyword evidence="4 6" id="KW-1133">Transmembrane helix</keyword>
<evidence type="ECO:0000256" key="3">
    <source>
        <dbReference type="ARBA" id="ARBA00022692"/>
    </source>
</evidence>
<comment type="function">
    <text evidence="6">HflC and HflK could encode or regulate a protease.</text>
</comment>
<dbReference type="PANTHER" id="PTHR43327:SF2">
    <property type="entry name" value="MODULATOR OF FTSH PROTEASE HFLK"/>
    <property type="match status" value="1"/>
</dbReference>
<dbReference type="RefSeq" id="WP_073149072.1">
    <property type="nucleotide sequence ID" value="NZ_FRAG01000018.1"/>
</dbReference>
<dbReference type="InterPro" id="IPR050710">
    <property type="entry name" value="Band7/mec-2_domain"/>
</dbReference>
<evidence type="ECO:0000256" key="5">
    <source>
        <dbReference type="ARBA" id="ARBA00023136"/>
    </source>
</evidence>
<keyword evidence="5 6" id="KW-0472">Membrane</keyword>
<dbReference type="SUPFAM" id="SSF117892">
    <property type="entry name" value="Band 7/SPFH domain"/>
    <property type="match status" value="1"/>
</dbReference>
<keyword evidence="9" id="KW-1185">Reference proteome</keyword>
<dbReference type="AlphaFoldDB" id="A0A1M6NNQ3"/>
<dbReference type="InterPro" id="IPR010201">
    <property type="entry name" value="HflK"/>
</dbReference>
<dbReference type="PANTHER" id="PTHR43327">
    <property type="entry name" value="STOMATIN-LIKE PROTEIN 2, MITOCHONDRIAL"/>
    <property type="match status" value="1"/>
</dbReference>
<comment type="subcellular location">
    <subcellularLocation>
        <location evidence="1 6">Membrane</location>
    </subcellularLocation>
</comment>
<dbReference type="GO" id="GO:0006508">
    <property type="term" value="P:proteolysis"/>
    <property type="evidence" value="ECO:0007669"/>
    <property type="project" value="UniProtKB-KW"/>
</dbReference>
<keyword evidence="8" id="KW-0645">Protease</keyword>
<dbReference type="GO" id="GO:0008233">
    <property type="term" value="F:peptidase activity"/>
    <property type="evidence" value="ECO:0007669"/>
    <property type="project" value="UniProtKB-KW"/>
</dbReference>
<evidence type="ECO:0000256" key="1">
    <source>
        <dbReference type="ARBA" id="ARBA00004370"/>
    </source>
</evidence>
<keyword evidence="3 6" id="KW-0812">Transmembrane</keyword>
<comment type="subunit">
    <text evidence="6">HflC and HflK may interact to form a multimeric complex.</text>
</comment>
<organism evidence="8 9">
    <name type="scientific">Paramaledivibacter caminithermalis (strain DSM 15212 / CIP 107654 / DViRD3)</name>
    <name type="common">Clostridium caminithermale</name>
    <dbReference type="NCBI Taxonomy" id="1121301"/>
    <lineage>
        <taxon>Bacteria</taxon>
        <taxon>Bacillati</taxon>
        <taxon>Bacillota</taxon>
        <taxon>Clostridia</taxon>
        <taxon>Peptostreptococcales</taxon>
        <taxon>Caminicellaceae</taxon>
        <taxon>Paramaledivibacter</taxon>
    </lineage>
</organism>
<evidence type="ECO:0000313" key="8">
    <source>
        <dbReference type="EMBL" id="SHJ97313.1"/>
    </source>
</evidence>
<dbReference type="InterPro" id="IPR036013">
    <property type="entry name" value="Band_7/SPFH_dom_sf"/>
</dbReference>
<dbReference type="PRINTS" id="PR00721">
    <property type="entry name" value="STOMATIN"/>
</dbReference>
<comment type="similarity">
    <text evidence="2 6">Belongs to the band 7/mec-2 family. HflK subfamily.</text>
</comment>
<dbReference type="Gene3D" id="3.30.479.30">
    <property type="entry name" value="Band 7 domain"/>
    <property type="match status" value="1"/>
</dbReference>
<dbReference type="EMBL" id="FRAG01000018">
    <property type="protein sequence ID" value="SHJ97313.1"/>
    <property type="molecule type" value="Genomic_DNA"/>
</dbReference>
<dbReference type="CDD" id="cd03404">
    <property type="entry name" value="SPFH_HflK"/>
    <property type="match status" value="1"/>
</dbReference>
<dbReference type="STRING" id="1121301.SAMN02745912_01793"/>
<name>A0A1M6NNQ3_PARC5</name>
<dbReference type="SMART" id="SM00244">
    <property type="entry name" value="PHB"/>
    <property type="match status" value="1"/>
</dbReference>
<evidence type="ECO:0000259" key="7">
    <source>
        <dbReference type="SMART" id="SM00244"/>
    </source>
</evidence>
<dbReference type="NCBIfam" id="TIGR01933">
    <property type="entry name" value="hflK"/>
    <property type="match status" value="1"/>
</dbReference>
<proteinExistence type="inferred from homology"/>
<feature type="transmembrane region" description="Helical" evidence="6">
    <location>
        <begin position="7"/>
        <end position="27"/>
    </location>
</feature>
<feature type="domain" description="Band 7" evidence="7">
    <location>
        <begin position="24"/>
        <end position="205"/>
    </location>
</feature>
<evidence type="ECO:0000256" key="6">
    <source>
        <dbReference type="RuleBase" id="RU364113"/>
    </source>
</evidence>
<dbReference type="OrthoDB" id="9779595at2"/>
<gene>
    <name evidence="8" type="ORF">SAMN02745912_01793</name>
</gene>
<sequence>METKILRFILGIFFIIFAFIIVTSSFYTVESGEQVIIERLGEKVKLVKDAGIKFKIPIIDRIIKVQTEALRTIQYGYIATEKPTTKKTATYEDVAEEAIILTKGSYLINVEAMIQYKILDAADYIYNVDDQLGTIRLAFESVLRRNVQNKDLDDALLNKERISSEVLPELVKKTKSYGLGIEIKSLKIQNITVPSNVKAAYDDVNNAINEKTELLDKANRYKNEKLPGARAKAYKLIQDAEAYKAEKVSQAKGDVENFVQVYEKYKVAKDITKTRLYLETMEKILTKVKNKYIIDSSNDNVIKYLPINPKSITPVKEAQ</sequence>
<evidence type="ECO:0000313" key="9">
    <source>
        <dbReference type="Proteomes" id="UP000184465"/>
    </source>
</evidence>